<evidence type="ECO:0008006" key="3">
    <source>
        <dbReference type="Google" id="ProtNLM"/>
    </source>
</evidence>
<proteinExistence type="predicted"/>
<accession>A0A162TKW4</accession>
<dbReference type="EMBL" id="KV440992">
    <property type="protein sequence ID" value="OAD69392.1"/>
    <property type="molecule type" value="Genomic_DNA"/>
</dbReference>
<dbReference type="GeneID" id="29002576"/>
<evidence type="ECO:0000313" key="2">
    <source>
        <dbReference type="Proteomes" id="UP000077315"/>
    </source>
</evidence>
<gene>
    <name evidence="1" type="ORF">PHYBLDRAFT_66645</name>
</gene>
<organism evidence="1 2">
    <name type="scientific">Phycomyces blakesleeanus (strain ATCC 8743b / DSM 1359 / FGSC 10004 / NBRC 33097 / NRRL 1555)</name>
    <dbReference type="NCBI Taxonomy" id="763407"/>
    <lineage>
        <taxon>Eukaryota</taxon>
        <taxon>Fungi</taxon>
        <taxon>Fungi incertae sedis</taxon>
        <taxon>Mucoromycota</taxon>
        <taxon>Mucoromycotina</taxon>
        <taxon>Mucoromycetes</taxon>
        <taxon>Mucorales</taxon>
        <taxon>Phycomycetaceae</taxon>
        <taxon>Phycomyces</taxon>
    </lineage>
</organism>
<evidence type="ECO:0000313" key="1">
    <source>
        <dbReference type="EMBL" id="OAD69392.1"/>
    </source>
</evidence>
<reference evidence="2" key="1">
    <citation type="submission" date="2015-06" db="EMBL/GenBank/DDBJ databases">
        <title>Expansion of signal transduction pathways in fungi by whole-genome duplication.</title>
        <authorList>
            <consortium name="DOE Joint Genome Institute"/>
            <person name="Corrochano L.M."/>
            <person name="Kuo A."/>
            <person name="Marcet-Houben M."/>
            <person name="Polaino S."/>
            <person name="Salamov A."/>
            <person name="Villalobos J.M."/>
            <person name="Alvarez M.I."/>
            <person name="Avalos J."/>
            <person name="Benito E.P."/>
            <person name="Benoit I."/>
            <person name="Burger G."/>
            <person name="Camino L.P."/>
            <person name="Canovas D."/>
            <person name="Cerda-Olmedo E."/>
            <person name="Cheng J.-F."/>
            <person name="Dominguez A."/>
            <person name="Elias M."/>
            <person name="Eslava A.P."/>
            <person name="Glaser F."/>
            <person name="Grimwood J."/>
            <person name="Gutierrez G."/>
            <person name="Heitman J."/>
            <person name="Henrissat B."/>
            <person name="Iturriaga E.A."/>
            <person name="Lang B.F."/>
            <person name="Lavin J.L."/>
            <person name="Lee S."/>
            <person name="Li W."/>
            <person name="Lindquist E."/>
            <person name="Lopez-Garcia S."/>
            <person name="Luque E.M."/>
            <person name="Marcos A.T."/>
            <person name="Martin J."/>
            <person name="McCluskey K."/>
            <person name="Medina H.R."/>
            <person name="Miralles-Duran A."/>
            <person name="Miyazaki A."/>
            <person name="Munoz-Torres E."/>
            <person name="Oguiza J.A."/>
            <person name="Ohm R."/>
            <person name="Olmedo M."/>
            <person name="Orejas M."/>
            <person name="Ortiz-Castellanos L."/>
            <person name="Pisabarro A.G."/>
            <person name="Rodriguez-Romero J."/>
            <person name="Ruiz-Herrera J."/>
            <person name="Ruiz-Vazquez R."/>
            <person name="Sanz C."/>
            <person name="Schackwitz W."/>
            <person name="Schmutz J."/>
            <person name="Shahriari M."/>
            <person name="Shelest E."/>
            <person name="Silva-Franco F."/>
            <person name="Soanes D."/>
            <person name="Syed K."/>
            <person name="Tagua V.G."/>
            <person name="Talbot N.J."/>
            <person name="Thon M."/>
            <person name="De vries R.P."/>
            <person name="Wiebenga A."/>
            <person name="Yadav J.S."/>
            <person name="Braun E.L."/>
            <person name="Baker S."/>
            <person name="Garre V."/>
            <person name="Horwitz B."/>
            <person name="Torres-Martinez S."/>
            <person name="Idnurm A."/>
            <person name="Herrera-Estrella A."/>
            <person name="Gabaldon T."/>
            <person name="Grigoriev I.V."/>
        </authorList>
    </citation>
    <scope>NUCLEOTIDE SEQUENCE [LARGE SCALE GENOMIC DNA]</scope>
    <source>
        <strain evidence="2">NRRL 1555(-)</strain>
    </source>
</reference>
<dbReference type="InParanoid" id="A0A162TKW4"/>
<dbReference type="VEuPathDB" id="FungiDB:PHYBLDRAFT_66645"/>
<dbReference type="Proteomes" id="UP000077315">
    <property type="component" value="Unassembled WGS sequence"/>
</dbReference>
<name>A0A162TKW4_PHYB8</name>
<dbReference type="RefSeq" id="XP_018287432.1">
    <property type="nucleotide sequence ID" value="XM_018441670.1"/>
</dbReference>
<dbReference type="AlphaFoldDB" id="A0A162TKW4"/>
<protein>
    <recommendedName>
        <fullName evidence="3">FAR1 domain-containing protein</fullName>
    </recommendedName>
</protein>
<keyword evidence="2" id="KW-1185">Reference proteome</keyword>
<sequence length="274" mass="31575">MVPLYTNYIQVGLSWTQGLRSTTAIIKSDTSVGLKYTIKFASSYSNNLINSQGFEESIIIWRMSQAGYLIQFSSTAAVYEASEAYGATHNIVFITRSSSSTRIKMLCKHGGEYRDSYTAATIASDAAVNKDNPLPGWERKRVKYIKKHGCQCFVYFSKKKDGKVAMHSCKARHNHTIEEDQVHYNVSALFNYLKKCEYTNVIRQGIENINQHFRKSYKAKEMFGFITTLNDLDFYVRYTVDNTDDKRINMVLFIHKNAIDEGQNIFETYNRRKI</sequence>